<dbReference type="InterPro" id="IPR003777">
    <property type="entry name" value="XdhC_CoxI"/>
</dbReference>
<protein>
    <recommendedName>
        <fullName evidence="5">XdhC /CoxI family-like protein</fullName>
    </recommendedName>
</protein>
<proteinExistence type="predicted"/>
<dbReference type="Pfam" id="PF13478">
    <property type="entry name" value="XdhC_C"/>
    <property type="match status" value="1"/>
</dbReference>
<keyword evidence="4" id="KW-1185">Reference proteome</keyword>
<dbReference type="InterPro" id="IPR052698">
    <property type="entry name" value="MoCofactor_Util/Proc"/>
</dbReference>
<organism evidence="3 4">
    <name type="scientific">Hypericibacter adhaerens</name>
    <dbReference type="NCBI Taxonomy" id="2602016"/>
    <lineage>
        <taxon>Bacteria</taxon>
        <taxon>Pseudomonadati</taxon>
        <taxon>Pseudomonadota</taxon>
        <taxon>Alphaproteobacteria</taxon>
        <taxon>Rhodospirillales</taxon>
        <taxon>Dongiaceae</taxon>
        <taxon>Hypericibacter</taxon>
    </lineage>
</organism>
<dbReference type="Gene3D" id="3.40.50.720">
    <property type="entry name" value="NAD(P)-binding Rossmann-like Domain"/>
    <property type="match status" value="1"/>
</dbReference>
<dbReference type="PANTHER" id="PTHR30388:SF6">
    <property type="entry name" value="XANTHINE DEHYDROGENASE SUBUNIT A-RELATED"/>
    <property type="match status" value="1"/>
</dbReference>
<reference evidence="3 4" key="1">
    <citation type="submission" date="2019-08" db="EMBL/GenBank/DDBJ databases">
        <title>Hyperibacter terrae gen. nov., sp. nov. and Hyperibacter viscosus sp. nov., two new members in the family Rhodospirillaceae isolated from the rhizosphere of Hypericum perforatum.</title>
        <authorList>
            <person name="Noviana Z."/>
        </authorList>
    </citation>
    <scope>NUCLEOTIDE SEQUENCE [LARGE SCALE GENOMIC DNA]</scope>
    <source>
        <strain evidence="3 4">R5959</strain>
    </source>
</reference>
<dbReference type="AlphaFoldDB" id="A0A5J6MYC5"/>
<evidence type="ECO:0000313" key="3">
    <source>
        <dbReference type="EMBL" id="QEX22144.1"/>
    </source>
</evidence>
<sequence length="281" mass="28743">MKQAEDILELVSAYKARGTPFALATVVRTVAATAAKAGAKAIITSDGRMAGGWIGGGCARAAVLAAAREALADGKPRLVSIQPKDILDAQGLQAGEIREGVAFAKNMCPSHGTMDVFVEPLLPRAGVVVLGASPVAVAIADLARRVGFAVTAAAPRAELEAFSDLDGRIDGFGVPARGQGSRFLVVATQGRGDLAALKAALSTDADYVAFVGSRAKAASLREQLLEEGLEPGRIDRLRAPAGLDLGAIGPEEIALSVVAEIVEVRRRGQHAAPAIKAAAPS</sequence>
<evidence type="ECO:0000313" key="4">
    <source>
        <dbReference type="Proteomes" id="UP000325797"/>
    </source>
</evidence>
<dbReference type="Pfam" id="PF02625">
    <property type="entry name" value="XdhC_CoxI"/>
    <property type="match status" value="1"/>
</dbReference>
<evidence type="ECO:0000259" key="2">
    <source>
        <dbReference type="Pfam" id="PF13478"/>
    </source>
</evidence>
<evidence type="ECO:0000259" key="1">
    <source>
        <dbReference type="Pfam" id="PF02625"/>
    </source>
</evidence>
<dbReference type="RefSeq" id="WP_151117249.1">
    <property type="nucleotide sequence ID" value="NZ_CP042582.1"/>
</dbReference>
<feature type="domain" description="XdhC Rossmann" evidence="2">
    <location>
        <begin position="127"/>
        <end position="261"/>
    </location>
</feature>
<dbReference type="PANTHER" id="PTHR30388">
    <property type="entry name" value="ALDEHYDE OXIDOREDUCTASE MOLYBDENUM COFACTOR ASSEMBLY PROTEIN"/>
    <property type="match status" value="1"/>
</dbReference>
<gene>
    <name evidence="3" type="ORF">FRZ61_20740</name>
</gene>
<dbReference type="KEGG" id="hadh:FRZ61_20740"/>
<dbReference type="EMBL" id="CP042582">
    <property type="protein sequence ID" value="QEX22144.1"/>
    <property type="molecule type" value="Genomic_DNA"/>
</dbReference>
<feature type="domain" description="XdhC- CoxI" evidence="1">
    <location>
        <begin position="16"/>
        <end position="81"/>
    </location>
</feature>
<dbReference type="InterPro" id="IPR027051">
    <property type="entry name" value="XdhC_Rossmann_dom"/>
</dbReference>
<evidence type="ECO:0008006" key="5">
    <source>
        <dbReference type="Google" id="ProtNLM"/>
    </source>
</evidence>
<name>A0A5J6MYC5_9PROT</name>
<accession>A0A5J6MYC5</accession>
<dbReference type="OrthoDB" id="9815497at2"/>
<dbReference type="Proteomes" id="UP000325797">
    <property type="component" value="Chromosome"/>
</dbReference>